<sequence>MRRRRAYPLRMTFSGTPRPRLRWHHAETELDDFAIVSYRVPAEALGRLLPAGFAPMRFAFAEGEAAMVSAVAFRDRDFHFRFCPPAAISCGQINYRAYVTAYGEPGVWFFGTSLDHPVVAVPRLLWGMPWRRDRIGITADWDSAPARWRLDAGEASCTATEPAAPPGRLDGFTGESHWMAMLTHPTIGWYRRRDGRVGTYSIWHPLMRPRHLTAESARFRVFEELGLTTPESEPHSILAQENIHFDIHTPPRRLRAQRPTSAEPGERAAARPEG</sequence>
<evidence type="ECO:0000313" key="2">
    <source>
        <dbReference type="EMBL" id="GIH83089.1"/>
    </source>
</evidence>
<proteinExistence type="predicted"/>
<evidence type="ECO:0000256" key="1">
    <source>
        <dbReference type="SAM" id="MobiDB-lite"/>
    </source>
</evidence>
<feature type="compositionally biased region" description="Basic and acidic residues" evidence="1">
    <location>
        <begin position="264"/>
        <end position="274"/>
    </location>
</feature>
<gene>
    <name evidence="2" type="ORF">Pro02_14970</name>
</gene>
<keyword evidence="3" id="KW-1185">Reference proteome</keyword>
<accession>A0A8J3WAR8</accession>
<evidence type="ECO:0008006" key="4">
    <source>
        <dbReference type="Google" id="ProtNLM"/>
    </source>
</evidence>
<comment type="caution">
    <text evidence="2">The sequence shown here is derived from an EMBL/GenBank/DDBJ whole genome shotgun (WGS) entry which is preliminary data.</text>
</comment>
<organism evidence="2 3">
    <name type="scientific">Planobispora rosea</name>
    <dbReference type="NCBI Taxonomy" id="35762"/>
    <lineage>
        <taxon>Bacteria</taxon>
        <taxon>Bacillati</taxon>
        <taxon>Actinomycetota</taxon>
        <taxon>Actinomycetes</taxon>
        <taxon>Streptosporangiales</taxon>
        <taxon>Streptosporangiaceae</taxon>
        <taxon>Planobispora</taxon>
    </lineage>
</organism>
<feature type="region of interest" description="Disordered" evidence="1">
    <location>
        <begin position="247"/>
        <end position="274"/>
    </location>
</feature>
<protein>
    <recommendedName>
        <fullName evidence="4">DUF2071 domain-containing protein</fullName>
    </recommendedName>
</protein>
<evidence type="ECO:0000313" key="3">
    <source>
        <dbReference type="Proteomes" id="UP000655044"/>
    </source>
</evidence>
<dbReference type="InterPro" id="IPR018644">
    <property type="entry name" value="DUF2071"/>
</dbReference>
<name>A0A8J3WAR8_PLARO</name>
<dbReference type="Pfam" id="PF09844">
    <property type="entry name" value="DUF2071"/>
    <property type="match status" value="1"/>
</dbReference>
<dbReference type="Proteomes" id="UP000655044">
    <property type="component" value="Unassembled WGS sequence"/>
</dbReference>
<reference evidence="2" key="1">
    <citation type="submission" date="2021-01" db="EMBL/GenBank/DDBJ databases">
        <title>Whole genome shotgun sequence of Planobispora rosea NBRC 15558.</title>
        <authorList>
            <person name="Komaki H."/>
            <person name="Tamura T."/>
        </authorList>
    </citation>
    <scope>NUCLEOTIDE SEQUENCE</scope>
    <source>
        <strain evidence="2">NBRC 15558</strain>
    </source>
</reference>
<dbReference type="AlphaFoldDB" id="A0A8J3WAR8"/>
<dbReference type="EMBL" id="BOOI01000011">
    <property type="protein sequence ID" value="GIH83089.1"/>
    <property type="molecule type" value="Genomic_DNA"/>
</dbReference>